<organism evidence="1 2">
    <name type="scientific">Meganyctiphanes norvegica</name>
    <name type="common">Northern krill</name>
    <name type="synonym">Thysanopoda norvegica</name>
    <dbReference type="NCBI Taxonomy" id="48144"/>
    <lineage>
        <taxon>Eukaryota</taxon>
        <taxon>Metazoa</taxon>
        <taxon>Ecdysozoa</taxon>
        <taxon>Arthropoda</taxon>
        <taxon>Crustacea</taxon>
        <taxon>Multicrustacea</taxon>
        <taxon>Malacostraca</taxon>
        <taxon>Eumalacostraca</taxon>
        <taxon>Eucarida</taxon>
        <taxon>Euphausiacea</taxon>
        <taxon>Euphausiidae</taxon>
        <taxon>Meganyctiphanes</taxon>
    </lineage>
</organism>
<comment type="caution">
    <text evidence="1">The sequence shown here is derived from an EMBL/GenBank/DDBJ whole genome shotgun (WGS) entry which is preliminary data.</text>
</comment>
<dbReference type="EMBL" id="CAXKWB010036747">
    <property type="protein sequence ID" value="CAL4148982.1"/>
    <property type="molecule type" value="Genomic_DNA"/>
</dbReference>
<gene>
    <name evidence="1" type="ORF">MNOR_LOCUS30313</name>
</gene>
<accession>A0AAV2S0K9</accession>
<dbReference type="GO" id="GO:0043138">
    <property type="term" value="F:3'-5' DNA helicase activity"/>
    <property type="evidence" value="ECO:0007669"/>
    <property type="project" value="UniProtKB-EC"/>
</dbReference>
<dbReference type="InterPro" id="IPR052247">
    <property type="entry name" value="Meiotic_Crossover_Helicase"/>
</dbReference>
<dbReference type="GO" id="GO:0016787">
    <property type="term" value="F:hydrolase activity"/>
    <property type="evidence" value="ECO:0007669"/>
    <property type="project" value="UniProtKB-KW"/>
</dbReference>
<name>A0AAV2S0K9_MEGNR</name>
<evidence type="ECO:0000313" key="2">
    <source>
        <dbReference type="Proteomes" id="UP001497623"/>
    </source>
</evidence>
<sequence length="122" mass="13333">PFGNRLQDAACKLPCYELTVEQEGGVGAEFARLSVTVTVSNIHLLKEGTTTYRSHAAMLIFGDMDNRVIFSQRITDFALLASGTVTRSVKIERAAAGDQLFVNLISNTWAGLDVQSTYNPSY</sequence>
<dbReference type="PANTHER" id="PTHR47835:SF3">
    <property type="entry name" value="HELICASE FOR MEIOSIS 1"/>
    <property type="match status" value="1"/>
</dbReference>
<dbReference type="Proteomes" id="UP001497623">
    <property type="component" value="Unassembled WGS sequence"/>
</dbReference>
<feature type="non-terminal residue" evidence="1">
    <location>
        <position position="1"/>
    </location>
</feature>
<dbReference type="AlphaFoldDB" id="A0AAV2S0K9"/>
<feature type="non-terminal residue" evidence="1">
    <location>
        <position position="122"/>
    </location>
</feature>
<dbReference type="PANTHER" id="PTHR47835">
    <property type="entry name" value="HFM1, ATP DEPENDENT DNA HELICASE HOMOLOG"/>
    <property type="match status" value="1"/>
</dbReference>
<evidence type="ECO:0000313" key="1">
    <source>
        <dbReference type="EMBL" id="CAL4148982.1"/>
    </source>
</evidence>
<proteinExistence type="predicted"/>
<protein>
    <submittedName>
        <fullName evidence="1">Uncharacterized protein</fullName>
    </submittedName>
</protein>
<keyword evidence="2" id="KW-1185">Reference proteome</keyword>
<reference evidence="1 2" key="1">
    <citation type="submission" date="2024-05" db="EMBL/GenBank/DDBJ databases">
        <authorList>
            <person name="Wallberg A."/>
        </authorList>
    </citation>
    <scope>NUCLEOTIDE SEQUENCE [LARGE SCALE GENOMIC DNA]</scope>
</reference>